<keyword evidence="12" id="KW-1185">Reference proteome</keyword>
<keyword evidence="4 9" id="KW-1003">Cell membrane</keyword>
<feature type="domain" description="ABC transmembrane type-2" evidence="10">
    <location>
        <begin position="41"/>
        <end position="270"/>
    </location>
</feature>
<evidence type="ECO:0000256" key="6">
    <source>
        <dbReference type="ARBA" id="ARBA00022692"/>
    </source>
</evidence>
<feature type="transmembrane region" description="Helical" evidence="9">
    <location>
        <begin position="40"/>
        <end position="60"/>
    </location>
</feature>
<keyword evidence="8 9" id="KW-0472">Membrane</keyword>
<evidence type="ECO:0000256" key="5">
    <source>
        <dbReference type="ARBA" id="ARBA00022519"/>
    </source>
</evidence>
<keyword evidence="5" id="KW-0997">Cell inner membrane</keyword>
<evidence type="ECO:0000256" key="1">
    <source>
        <dbReference type="ARBA" id="ARBA00004429"/>
    </source>
</evidence>
<evidence type="ECO:0000313" key="12">
    <source>
        <dbReference type="Proteomes" id="UP001165079"/>
    </source>
</evidence>
<dbReference type="InterPro" id="IPR013525">
    <property type="entry name" value="ABC2_TM"/>
</dbReference>
<dbReference type="GO" id="GO:0140359">
    <property type="term" value="F:ABC-type transporter activity"/>
    <property type="evidence" value="ECO:0007669"/>
    <property type="project" value="InterPro"/>
</dbReference>
<accession>A0A9W6SSW7</accession>
<dbReference type="PANTHER" id="PTHR30413:SF8">
    <property type="entry name" value="TRANSPORT PERMEASE PROTEIN"/>
    <property type="match status" value="1"/>
</dbReference>
<comment type="similarity">
    <text evidence="2 9">Belongs to the ABC-2 integral membrane protein family.</text>
</comment>
<dbReference type="PROSITE" id="PS51012">
    <property type="entry name" value="ABC_TM2"/>
    <property type="match status" value="1"/>
</dbReference>
<evidence type="ECO:0000256" key="3">
    <source>
        <dbReference type="ARBA" id="ARBA00022448"/>
    </source>
</evidence>
<keyword evidence="3 9" id="KW-0813">Transport</keyword>
<evidence type="ECO:0000313" key="11">
    <source>
        <dbReference type="EMBL" id="GLZ81886.1"/>
    </source>
</evidence>
<dbReference type="EMBL" id="BSTX01000008">
    <property type="protein sequence ID" value="GLZ81886.1"/>
    <property type="molecule type" value="Genomic_DNA"/>
</dbReference>
<keyword evidence="6 9" id="KW-0812">Transmembrane</keyword>
<keyword evidence="7 9" id="KW-1133">Transmembrane helix</keyword>
<protein>
    <recommendedName>
        <fullName evidence="9">Transport permease protein</fullName>
    </recommendedName>
</protein>
<dbReference type="InterPro" id="IPR047817">
    <property type="entry name" value="ABC2_TM_bact-type"/>
</dbReference>
<feature type="transmembrane region" description="Helical" evidence="9">
    <location>
        <begin position="187"/>
        <end position="205"/>
    </location>
</feature>
<feature type="transmembrane region" description="Helical" evidence="9">
    <location>
        <begin position="153"/>
        <end position="175"/>
    </location>
</feature>
<gene>
    <name evidence="11" type="ORF">Afil01_66930</name>
</gene>
<comment type="caution">
    <text evidence="11">The sequence shown here is derived from an EMBL/GenBank/DDBJ whole genome shotgun (WGS) entry which is preliminary data.</text>
</comment>
<comment type="subcellular location">
    <subcellularLocation>
        <location evidence="1">Cell inner membrane</location>
        <topology evidence="1">Multi-pass membrane protein</topology>
    </subcellularLocation>
    <subcellularLocation>
        <location evidence="9">Cell membrane</location>
        <topology evidence="9">Multi-pass membrane protein</topology>
    </subcellularLocation>
</comment>
<evidence type="ECO:0000256" key="4">
    <source>
        <dbReference type="ARBA" id="ARBA00022475"/>
    </source>
</evidence>
<feature type="transmembrane region" description="Helical" evidence="9">
    <location>
        <begin position="128"/>
        <end position="147"/>
    </location>
</feature>
<reference evidence="11" key="1">
    <citation type="submission" date="2023-03" db="EMBL/GenBank/DDBJ databases">
        <title>Actinorhabdospora filicis NBRC 111898.</title>
        <authorList>
            <person name="Ichikawa N."/>
            <person name="Sato H."/>
            <person name="Tonouchi N."/>
        </authorList>
    </citation>
    <scope>NUCLEOTIDE SEQUENCE</scope>
    <source>
        <strain evidence="11">NBRC 111898</strain>
    </source>
</reference>
<dbReference type="PANTHER" id="PTHR30413">
    <property type="entry name" value="INNER MEMBRANE TRANSPORT PERMEASE"/>
    <property type="match status" value="1"/>
</dbReference>
<sequence>MAVISRTLGKATGVGALWRNRQTLLTLVQRDLAVKYQRSVLGYFWSLIEPMGMAGIYYFVFGVLYNSGGKQVEGGAYPVFVVVGIFAWQWASSAMSESTRSLTSQASLITTMRVPREIFPVAKVVARFAEYAAGLPIIVVFALFYGASFSWTLLLLPVAILIQTALLVGISFILSSINVLMRDVDRFMRLAMRILFYAAPVVYPLSKVLNAESAPGWLKDLYMANPFVGIIQLHHSVWNSHELPGWPLFWYSTSISFALLFVGWALFRSLEARVLKEL</sequence>
<dbReference type="AlphaFoldDB" id="A0A9W6SSW7"/>
<dbReference type="GO" id="GO:0015920">
    <property type="term" value="P:lipopolysaccharide transport"/>
    <property type="evidence" value="ECO:0007669"/>
    <property type="project" value="TreeGrafter"/>
</dbReference>
<evidence type="ECO:0000259" key="10">
    <source>
        <dbReference type="PROSITE" id="PS51012"/>
    </source>
</evidence>
<dbReference type="GO" id="GO:0005886">
    <property type="term" value="C:plasma membrane"/>
    <property type="evidence" value="ECO:0007669"/>
    <property type="project" value="UniProtKB-SubCell"/>
</dbReference>
<evidence type="ECO:0000256" key="9">
    <source>
        <dbReference type="RuleBase" id="RU361157"/>
    </source>
</evidence>
<evidence type="ECO:0000256" key="2">
    <source>
        <dbReference type="ARBA" id="ARBA00007783"/>
    </source>
</evidence>
<evidence type="ECO:0000256" key="8">
    <source>
        <dbReference type="ARBA" id="ARBA00023136"/>
    </source>
</evidence>
<dbReference type="Proteomes" id="UP001165079">
    <property type="component" value="Unassembled WGS sequence"/>
</dbReference>
<feature type="transmembrane region" description="Helical" evidence="9">
    <location>
        <begin position="75"/>
        <end position="91"/>
    </location>
</feature>
<name>A0A9W6SSW7_9ACTN</name>
<evidence type="ECO:0000256" key="7">
    <source>
        <dbReference type="ARBA" id="ARBA00022989"/>
    </source>
</evidence>
<proteinExistence type="inferred from homology"/>
<organism evidence="11 12">
    <name type="scientific">Actinorhabdospora filicis</name>
    <dbReference type="NCBI Taxonomy" id="1785913"/>
    <lineage>
        <taxon>Bacteria</taxon>
        <taxon>Bacillati</taxon>
        <taxon>Actinomycetota</taxon>
        <taxon>Actinomycetes</taxon>
        <taxon>Micromonosporales</taxon>
        <taxon>Micromonosporaceae</taxon>
        <taxon>Actinorhabdospora</taxon>
    </lineage>
</organism>
<dbReference type="Pfam" id="PF01061">
    <property type="entry name" value="ABC2_membrane"/>
    <property type="match status" value="1"/>
</dbReference>
<feature type="transmembrane region" description="Helical" evidence="9">
    <location>
        <begin position="248"/>
        <end position="267"/>
    </location>
</feature>